<evidence type="ECO:0000256" key="1">
    <source>
        <dbReference type="ARBA" id="ARBA00004496"/>
    </source>
</evidence>
<accession>A0ABP8C274</accession>
<dbReference type="GO" id="GO:0032259">
    <property type="term" value="P:methylation"/>
    <property type="evidence" value="ECO:0007669"/>
    <property type="project" value="UniProtKB-KW"/>
</dbReference>
<dbReference type="InterPro" id="IPR029063">
    <property type="entry name" value="SAM-dependent_MTases_sf"/>
</dbReference>
<keyword evidence="13" id="KW-1185">Reference proteome</keyword>
<evidence type="ECO:0000313" key="13">
    <source>
        <dbReference type="Proteomes" id="UP001501710"/>
    </source>
</evidence>
<dbReference type="GO" id="GO:0008168">
    <property type="term" value="F:methyltransferase activity"/>
    <property type="evidence" value="ECO:0007669"/>
    <property type="project" value="UniProtKB-KW"/>
</dbReference>
<dbReference type="PANTHER" id="PTHR11579">
    <property type="entry name" value="PROTEIN-L-ISOASPARTATE O-METHYLTRANSFERASE"/>
    <property type="match status" value="1"/>
</dbReference>
<dbReference type="Gene3D" id="3.40.50.150">
    <property type="entry name" value="Vaccinia Virus protein VP39"/>
    <property type="match status" value="1"/>
</dbReference>
<keyword evidence="6 12" id="KW-0489">Methyltransferase</keyword>
<comment type="caution">
    <text evidence="12">The sequence shown here is derived from an EMBL/GenBank/DDBJ whole genome shotgun (WGS) entry which is preliminary data.</text>
</comment>
<dbReference type="PANTHER" id="PTHR11579:SF0">
    <property type="entry name" value="PROTEIN-L-ISOASPARTATE(D-ASPARTATE) O-METHYLTRANSFERASE"/>
    <property type="match status" value="1"/>
</dbReference>
<evidence type="ECO:0000256" key="6">
    <source>
        <dbReference type="ARBA" id="ARBA00022603"/>
    </source>
</evidence>
<dbReference type="EMBL" id="BAABAS010000006">
    <property type="protein sequence ID" value="GAA4232288.1"/>
    <property type="molecule type" value="Genomic_DNA"/>
</dbReference>
<reference evidence="13" key="1">
    <citation type="journal article" date="2019" name="Int. J. Syst. Evol. Microbiol.">
        <title>The Global Catalogue of Microorganisms (GCM) 10K type strain sequencing project: providing services to taxonomists for standard genome sequencing and annotation.</title>
        <authorList>
            <consortium name="The Broad Institute Genomics Platform"/>
            <consortium name="The Broad Institute Genome Sequencing Center for Infectious Disease"/>
            <person name="Wu L."/>
            <person name="Ma J."/>
        </authorList>
    </citation>
    <scope>NUCLEOTIDE SEQUENCE [LARGE SCALE GENOMIC DNA]</scope>
    <source>
        <strain evidence="13">JCM 17440</strain>
    </source>
</reference>
<name>A0ABP8C274_9ACTN</name>
<gene>
    <name evidence="12" type="primary">tgmC_3</name>
    <name evidence="12" type="ORF">GCM10022254_31760</name>
</gene>
<proteinExistence type="inferred from homology"/>
<comment type="subcellular location">
    <subcellularLocation>
        <location evidence="1">Cytoplasm</location>
    </subcellularLocation>
</comment>
<evidence type="ECO:0000256" key="11">
    <source>
        <dbReference type="ARBA" id="ARBA00031350"/>
    </source>
</evidence>
<keyword evidence="8" id="KW-0949">S-adenosyl-L-methionine</keyword>
<dbReference type="SUPFAM" id="SSF53335">
    <property type="entry name" value="S-adenosyl-L-methionine-dependent methyltransferases"/>
    <property type="match status" value="1"/>
</dbReference>
<evidence type="ECO:0000256" key="10">
    <source>
        <dbReference type="ARBA" id="ARBA00031323"/>
    </source>
</evidence>
<sequence length="382" mass="40874">MTPAGPADERLTALISELATKGYLPGPADDWTRALHAVPRHTFVPARAWTPSGPIDRDAHPDRWWDAVYADAPITTQTDDGTTDPITGQGVATSSLSALSGVLFNMGFLDLDDGHRVLEIGTGTGYTAALTARIVGKAGSVVSVEVDAELASAAEKNLTAALPADSRTPALIVGDGADGYAADAPYDRVHATCSVQTIPPAWLAQTRPGGRIVTPYGRWFGYGSVAQVDVLPDGTGIGRFPGTSGYMPLRSQRPVDGHPADWDAPGARISRTGVNPRTVAYAPAAADLVITHLAPGVAARRADDALWLLDGRDPDCWAIVVLAEHEDLFEVRQHGRRDLWDETVAAYFRWQALGRPTLDRFGLTVTDAGERLWLDRPDDVIF</sequence>
<comment type="similarity">
    <text evidence="2">Belongs to the methyltransferase superfamily. L-isoaspartyl/D-aspartyl protein methyltransferase family.</text>
</comment>
<dbReference type="Pfam" id="PF01135">
    <property type="entry name" value="PCMT"/>
    <property type="match status" value="1"/>
</dbReference>
<evidence type="ECO:0000256" key="4">
    <source>
        <dbReference type="ARBA" id="ARBA00013346"/>
    </source>
</evidence>
<keyword evidence="5" id="KW-0963">Cytoplasm</keyword>
<evidence type="ECO:0000256" key="7">
    <source>
        <dbReference type="ARBA" id="ARBA00022679"/>
    </source>
</evidence>
<organism evidence="12 13">
    <name type="scientific">Actinomadura meridiana</name>
    <dbReference type="NCBI Taxonomy" id="559626"/>
    <lineage>
        <taxon>Bacteria</taxon>
        <taxon>Bacillati</taxon>
        <taxon>Actinomycetota</taxon>
        <taxon>Actinomycetes</taxon>
        <taxon>Streptosporangiales</taxon>
        <taxon>Thermomonosporaceae</taxon>
        <taxon>Actinomadura</taxon>
    </lineage>
</organism>
<dbReference type="EC" id="2.1.1.77" evidence="3"/>
<evidence type="ECO:0000256" key="3">
    <source>
        <dbReference type="ARBA" id="ARBA00011890"/>
    </source>
</evidence>
<dbReference type="CDD" id="cd02440">
    <property type="entry name" value="AdoMet_MTases"/>
    <property type="match status" value="1"/>
</dbReference>
<evidence type="ECO:0000256" key="2">
    <source>
        <dbReference type="ARBA" id="ARBA00005369"/>
    </source>
</evidence>
<dbReference type="InterPro" id="IPR000682">
    <property type="entry name" value="PCMT"/>
</dbReference>
<evidence type="ECO:0000256" key="8">
    <source>
        <dbReference type="ARBA" id="ARBA00022691"/>
    </source>
</evidence>
<keyword evidence="7" id="KW-0808">Transferase</keyword>
<evidence type="ECO:0000256" key="9">
    <source>
        <dbReference type="ARBA" id="ARBA00030757"/>
    </source>
</evidence>
<dbReference type="RefSeq" id="WP_344896732.1">
    <property type="nucleotide sequence ID" value="NZ_BAABAS010000006.1"/>
</dbReference>
<protein>
    <recommendedName>
        <fullName evidence="4">Protein-L-isoaspartate O-methyltransferase</fullName>
        <ecNumber evidence="3">2.1.1.77</ecNumber>
    </recommendedName>
    <alternativeName>
        <fullName evidence="11">L-isoaspartyl protein carboxyl methyltransferase</fullName>
    </alternativeName>
    <alternativeName>
        <fullName evidence="9">Protein L-isoaspartyl methyltransferase</fullName>
    </alternativeName>
    <alternativeName>
        <fullName evidence="10">Protein-beta-aspartate methyltransferase</fullName>
    </alternativeName>
</protein>
<dbReference type="Proteomes" id="UP001501710">
    <property type="component" value="Unassembled WGS sequence"/>
</dbReference>
<evidence type="ECO:0000313" key="12">
    <source>
        <dbReference type="EMBL" id="GAA4232288.1"/>
    </source>
</evidence>
<evidence type="ECO:0000256" key="5">
    <source>
        <dbReference type="ARBA" id="ARBA00022490"/>
    </source>
</evidence>